<name>A0ABS8B316_9ACTN</name>
<reference evidence="5 6" key="1">
    <citation type="submission" date="2021-10" db="EMBL/GenBank/DDBJ databases">
        <title>Streptomyces sp. strain SMC 277, a novel streptomycete isolated from soil.</title>
        <authorList>
            <person name="Chanama M."/>
        </authorList>
    </citation>
    <scope>NUCLEOTIDE SEQUENCE [LARGE SCALE GENOMIC DNA]</scope>
    <source>
        <strain evidence="5 6">SMC 277</strain>
    </source>
</reference>
<sequence>MTGREPTTAPHLLWPPTADGGAPRAVTFDAGGGSGRMLRTVAELTGGAAELVRDVTIGMPGDGDVHLVAEEGEFWFHTDAAFLASPPRWMVIAVLEAEGGGALDLLPVEHIDPAPLSVRASYLTPEGVQVSPVLEHVDGAAGGGPRMRYRRDRMLAVDDADALAAAHEAVERAADRALPAGELRPGQCLLVDNWTVLHRRRPFRGRRVIRRLWFDAAR</sequence>
<keyword evidence="2" id="KW-0408">Iron</keyword>
<evidence type="ECO:0000256" key="2">
    <source>
        <dbReference type="ARBA" id="ARBA00023004"/>
    </source>
</evidence>
<evidence type="ECO:0000256" key="3">
    <source>
        <dbReference type="SAM" id="MobiDB-lite"/>
    </source>
</evidence>
<dbReference type="SUPFAM" id="SSF51197">
    <property type="entry name" value="Clavaminate synthase-like"/>
    <property type="match status" value="1"/>
</dbReference>
<evidence type="ECO:0000313" key="6">
    <source>
        <dbReference type="Proteomes" id="UP001199054"/>
    </source>
</evidence>
<dbReference type="InterPro" id="IPR003819">
    <property type="entry name" value="TauD/TfdA-like"/>
</dbReference>
<keyword evidence="6" id="KW-1185">Reference proteome</keyword>
<dbReference type="Proteomes" id="UP001199054">
    <property type="component" value="Unassembled WGS sequence"/>
</dbReference>
<protein>
    <submittedName>
        <fullName evidence="5">TauD/TfdA family dioxygenase</fullName>
    </submittedName>
</protein>
<dbReference type="Pfam" id="PF02668">
    <property type="entry name" value="TauD"/>
    <property type="match status" value="1"/>
</dbReference>
<organism evidence="5 6">
    <name type="scientific">Streptomyces antimicrobicus</name>
    <dbReference type="NCBI Taxonomy" id="2883108"/>
    <lineage>
        <taxon>Bacteria</taxon>
        <taxon>Bacillati</taxon>
        <taxon>Actinomycetota</taxon>
        <taxon>Actinomycetes</taxon>
        <taxon>Kitasatosporales</taxon>
        <taxon>Streptomycetaceae</taxon>
        <taxon>Streptomyces</taxon>
    </lineage>
</organism>
<keyword evidence="1" id="KW-0560">Oxidoreductase</keyword>
<feature type="domain" description="TauD/TfdA-like" evidence="4">
    <location>
        <begin position="162"/>
        <end position="213"/>
    </location>
</feature>
<feature type="region of interest" description="Disordered" evidence="3">
    <location>
        <begin position="1"/>
        <end position="24"/>
    </location>
</feature>
<gene>
    <name evidence="5" type="ORF">LG632_06360</name>
</gene>
<dbReference type="GO" id="GO:0051213">
    <property type="term" value="F:dioxygenase activity"/>
    <property type="evidence" value="ECO:0007669"/>
    <property type="project" value="UniProtKB-KW"/>
</dbReference>
<dbReference type="EMBL" id="JAJAUY010000015">
    <property type="protein sequence ID" value="MCB5179008.1"/>
    <property type="molecule type" value="Genomic_DNA"/>
</dbReference>
<evidence type="ECO:0000259" key="4">
    <source>
        <dbReference type="Pfam" id="PF02668"/>
    </source>
</evidence>
<keyword evidence="5" id="KW-0223">Dioxygenase</keyword>
<proteinExistence type="predicted"/>
<dbReference type="InterPro" id="IPR042098">
    <property type="entry name" value="TauD-like_sf"/>
</dbReference>
<comment type="caution">
    <text evidence="5">The sequence shown here is derived from an EMBL/GenBank/DDBJ whole genome shotgun (WGS) entry which is preliminary data.</text>
</comment>
<evidence type="ECO:0000313" key="5">
    <source>
        <dbReference type="EMBL" id="MCB5179008.1"/>
    </source>
</evidence>
<accession>A0ABS8B316</accession>
<evidence type="ECO:0000256" key="1">
    <source>
        <dbReference type="ARBA" id="ARBA00023002"/>
    </source>
</evidence>
<dbReference type="Gene3D" id="3.60.130.10">
    <property type="entry name" value="Clavaminate synthase-like"/>
    <property type="match status" value="1"/>
</dbReference>
<dbReference type="RefSeq" id="WP_226725829.1">
    <property type="nucleotide sequence ID" value="NZ_JAJAUY010000015.1"/>
</dbReference>